<dbReference type="Pfam" id="PF09639">
    <property type="entry name" value="YjcQ"/>
    <property type="match status" value="1"/>
</dbReference>
<name>A0ABV9JVD6_9BACI</name>
<dbReference type="InterPro" id="IPR036388">
    <property type="entry name" value="WH-like_DNA-bd_sf"/>
</dbReference>
<evidence type="ECO:0000313" key="2">
    <source>
        <dbReference type="Proteomes" id="UP001595988"/>
    </source>
</evidence>
<reference evidence="2" key="1">
    <citation type="journal article" date="2019" name="Int. J. Syst. Evol. Microbiol.">
        <title>The Global Catalogue of Microorganisms (GCM) 10K type strain sequencing project: providing services to taxonomists for standard genome sequencing and annotation.</title>
        <authorList>
            <consortium name="The Broad Institute Genomics Platform"/>
            <consortium name="The Broad Institute Genome Sequencing Center for Infectious Disease"/>
            <person name="Wu L."/>
            <person name="Ma J."/>
        </authorList>
    </citation>
    <scope>NUCLEOTIDE SEQUENCE [LARGE SCALE GENOMIC DNA]</scope>
    <source>
        <strain evidence="2">CCUG 37257</strain>
    </source>
</reference>
<evidence type="ECO:0000313" key="1">
    <source>
        <dbReference type="EMBL" id="MFC4661729.1"/>
    </source>
</evidence>
<comment type="caution">
    <text evidence="1">The sequence shown here is derived from an EMBL/GenBank/DDBJ whole genome shotgun (WGS) entry which is preliminary data.</text>
</comment>
<protein>
    <submittedName>
        <fullName evidence="1">YjcQ family protein</fullName>
    </submittedName>
</protein>
<keyword evidence="2" id="KW-1185">Reference proteome</keyword>
<dbReference type="Proteomes" id="UP001595988">
    <property type="component" value="Unassembled WGS sequence"/>
</dbReference>
<dbReference type="Gene3D" id="1.10.10.10">
    <property type="entry name" value="Winged helix-like DNA-binding domain superfamily/Winged helix DNA-binding domain"/>
    <property type="match status" value="1"/>
</dbReference>
<dbReference type="InterPro" id="IPR018597">
    <property type="entry name" value="Phage_Tuc2009_YjcQ"/>
</dbReference>
<dbReference type="SUPFAM" id="SSF46785">
    <property type="entry name" value="Winged helix' DNA-binding domain"/>
    <property type="match status" value="1"/>
</dbReference>
<organism evidence="1 2">
    <name type="scientific">Oceanobacillus aidingensis</name>
    <dbReference type="NCBI Taxonomy" id="645964"/>
    <lineage>
        <taxon>Bacteria</taxon>
        <taxon>Bacillati</taxon>
        <taxon>Bacillota</taxon>
        <taxon>Bacilli</taxon>
        <taxon>Bacillales</taxon>
        <taxon>Bacillaceae</taxon>
        <taxon>Oceanobacillus</taxon>
    </lineage>
</organism>
<accession>A0ABV9JVD6</accession>
<gene>
    <name evidence="1" type="ORF">ACFO3P_05805</name>
</gene>
<dbReference type="EMBL" id="JBHSFT010000008">
    <property type="protein sequence ID" value="MFC4661729.1"/>
    <property type="molecule type" value="Genomic_DNA"/>
</dbReference>
<proteinExistence type="predicted"/>
<sequence length="109" mass="12611">MSKGNKDIILAILKYLNDSMDEEKIDFSKVNEKSLDVSYPRYCRVLTMMVDEGLISGLAPITFMESTYTEYKPVSPIITLKGIDYLEENKLTKRAYAFLKEKREWVPGM</sequence>
<dbReference type="RefSeq" id="WP_379542261.1">
    <property type="nucleotide sequence ID" value="NZ_JBHSFT010000008.1"/>
</dbReference>
<dbReference type="InterPro" id="IPR036390">
    <property type="entry name" value="WH_DNA-bd_sf"/>
</dbReference>